<feature type="domain" description="M23ase beta-sheet core" evidence="5">
    <location>
        <begin position="340"/>
        <end position="434"/>
    </location>
</feature>
<dbReference type="InterPro" id="IPR011055">
    <property type="entry name" value="Dup_hybrid_motif"/>
</dbReference>
<dbReference type="PANTHER" id="PTHR21666:SF289">
    <property type="entry name" value="L-ALA--D-GLU ENDOPEPTIDASE"/>
    <property type="match status" value="1"/>
</dbReference>
<proteinExistence type="predicted"/>
<dbReference type="Gene3D" id="2.70.70.10">
    <property type="entry name" value="Glucose Permease (Domain IIA)"/>
    <property type="match status" value="1"/>
</dbReference>
<sequence>MKRLFVSLNRALGNQVPEQRIYMRSDKSTRYVRLSPLAQTTIGAAIAVTVCWSVIASSALLIDKLTANSEGKQSAVIQIAFQDRLEQISGERDQRALEAQTAQERFYIALEQISEQQSDLLEAEEERRELATGIKIMQRKLQAAVKDRDIAQKKSDSLLNELQTVSGSIDNRIGNAEDVQTTLSFVTDALGTTSQERDAVLMEHKALKDRVAEMEFDSRLLQERGDQIFARLEEAVDVSLGPLKSNLNRSGISVDNLINEVSRGYSGTGGPMTPLVVSSKSIFDDQISNRANKLLKDLDRVNLLKLAARKVPLGHPVAGSFRYTSGFGYRSDPKTGGRRLHKGRDMAGPRGTPIVATADGVVTFSGRQSGYGNLVKIRHSQGFETFYAHLNAIRVKNGQRVSRGDRIGDMGNTGRSTGVHLHYEIRVGGQAVNPANYMRSVN</sequence>
<organism evidence="7 8">
    <name type="scientific">Paramylibacter kogurei</name>
    <dbReference type="NCBI Taxonomy" id="1889778"/>
    <lineage>
        <taxon>Bacteria</taxon>
        <taxon>Pseudomonadati</taxon>
        <taxon>Pseudomonadota</taxon>
        <taxon>Alphaproteobacteria</taxon>
        <taxon>Rhodobacterales</taxon>
        <taxon>Paracoccaceae</taxon>
        <taxon>Paramylibacter</taxon>
    </lineage>
</organism>
<dbReference type="Proteomes" id="UP000231516">
    <property type="component" value="Unassembled WGS sequence"/>
</dbReference>
<dbReference type="AlphaFoldDB" id="A0A2G5K709"/>
<evidence type="ECO:0000256" key="2">
    <source>
        <dbReference type="SAM" id="Coils"/>
    </source>
</evidence>
<keyword evidence="1" id="KW-0732">Signal</keyword>
<feature type="coiled-coil region" evidence="2">
    <location>
        <begin position="120"/>
        <end position="154"/>
    </location>
</feature>
<feature type="region of interest" description="Disordered" evidence="3">
    <location>
        <begin position="332"/>
        <end position="352"/>
    </location>
</feature>
<evidence type="ECO:0000256" key="3">
    <source>
        <dbReference type="SAM" id="MobiDB-lite"/>
    </source>
</evidence>
<dbReference type="Pfam" id="PF19353">
    <property type="entry name" value="DUF5930"/>
    <property type="match status" value="1"/>
</dbReference>
<comment type="caution">
    <text evidence="7">The sequence shown here is derived from an EMBL/GenBank/DDBJ whole genome shotgun (WGS) entry which is preliminary data.</text>
</comment>
<keyword evidence="8" id="KW-1185">Reference proteome</keyword>
<evidence type="ECO:0000259" key="5">
    <source>
        <dbReference type="Pfam" id="PF01551"/>
    </source>
</evidence>
<name>A0A2G5K709_9RHOB</name>
<keyword evidence="2" id="KW-0175">Coiled coil</keyword>
<dbReference type="InterPro" id="IPR016047">
    <property type="entry name" value="M23ase_b-sheet_dom"/>
</dbReference>
<gene>
    <name evidence="7" type="ORF">BFP76_06345</name>
</gene>
<evidence type="ECO:0000313" key="7">
    <source>
        <dbReference type="EMBL" id="PIB24792.1"/>
    </source>
</evidence>
<feature type="transmembrane region" description="Helical" evidence="4">
    <location>
        <begin position="37"/>
        <end position="62"/>
    </location>
</feature>
<dbReference type="FunFam" id="2.70.70.10:FF:000006">
    <property type="entry name" value="M23 family peptidase"/>
    <property type="match status" value="1"/>
</dbReference>
<dbReference type="Pfam" id="PF01551">
    <property type="entry name" value="Peptidase_M23"/>
    <property type="match status" value="1"/>
</dbReference>
<dbReference type="RefSeq" id="WP_099593456.1">
    <property type="nucleotide sequence ID" value="NZ_MDGM01000012.1"/>
</dbReference>
<feature type="domain" description="DUF5930" evidence="6">
    <location>
        <begin position="2"/>
        <end position="322"/>
    </location>
</feature>
<evidence type="ECO:0000313" key="8">
    <source>
        <dbReference type="Proteomes" id="UP000231516"/>
    </source>
</evidence>
<dbReference type="EMBL" id="MDGM01000012">
    <property type="protein sequence ID" value="PIB24792.1"/>
    <property type="molecule type" value="Genomic_DNA"/>
</dbReference>
<keyword evidence="4" id="KW-0472">Membrane</keyword>
<dbReference type="InterPro" id="IPR050570">
    <property type="entry name" value="Cell_wall_metabolism_enzyme"/>
</dbReference>
<dbReference type="GO" id="GO:0004222">
    <property type="term" value="F:metalloendopeptidase activity"/>
    <property type="evidence" value="ECO:0007669"/>
    <property type="project" value="TreeGrafter"/>
</dbReference>
<evidence type="ECO:0000259" key="6">
    <source>
        <dbReference type="Pfam" id="PF19353"/>
    </source>
</evidence>
<evidence type="ECO:0000256" key="4">
    <source>
        <dbReference type="SAM" id="Phobius"/>
    </source>
</evidence>
<protein>
    <submittedName>
        <fullName evidence="7">Peptidase M23</fullName>
    </submittedName>
</protein>
<evidence type="ECO:0000256" key="1">
    <source>
        <dbReference type="ARBA" id="ARBA00022729"/>
    </source>
</evidence>
<accession>A0A2G5K709</accession>
<dbReference type="OrthoDB" id="9805070at2"/>
<dbReference type="InterPro" id="IPR045974">
    <property type="entry name" value="DUF5930"/>
</dbReference>
<keyword evidence="4" id="KW-0812">Transmembrane</keyword>
<reference evidence="7 8" key="1">
    <citation type="submission" date="2016-08" db="EMBL/GenBank/DDBJ databases">
        <title>Draft genome of Amylibacter sp. strain 4G11.</title>
        <authorList>
            <person name="Wong S.-K."/>
            <person name="Hamasaki K."/>
            <person name="Yoshizawa S."/>
        </authorList>
    </citation>
    <scope>NUCLEOTIDE SEQUENCE [LARGE SCALE GENOMIC DNA]</scope>
    <source>
        <strain evidence="7 8">4G11</strain>
    </source>
</reference>
<dbReference type="PANTHER" id="PTHR21666">
    <property type="entry name" value="PEPTIDASE-RELATED"/>
    <property type="match status" value="1"/>
</dbReference>
<keyword evidence="4" id="KW-1133">Transmembrane helix</keyword>
<dbReference type="CDD" id="cd12797">
    <property type="entry name" value="M23_peptidase"/>
    <property type="match status" value="1"/>
</dbReference>
<dbReference type="SUPFAM" id="SSF51261">
    <property type="entry name" value="Duplicated hybrid motif"/>
    <property type="match status" value="1"/>
</dbReference>